<keyword evidence="2" id="KW-1185">Reference proteome</keyword>
<dbReference type="NCBIfam" id="TIGR01549">
    <property type="entry name" value="HAD-SF-IA-v1"/>
    <property type="match status" value="1"/>
</dbReference>
<dbReference type="InterPro" id="IPR036412">
    <property type="entry name" value="HAD-like_sf"/>
</dbReference>
<dbReference type="SFLD" id="SFLDG01135">
    <property type="entry name" value="C1.5.6:_HAD__Beta-PGM__Phospha"/>
    <property type="match status" value="1"/>
</dbReference>
<accession>A0A917BYG6</accession>
<dbReference type="InterPro" id="IPR023214">
    <property type="entry name" value="HAD_sf"/>
</dbReference>
<dbReference type="Pfam" id="PF13419">
    <property type="entry name" value="HAD_2"/>
    <property type="match status" value="1"/>
</dbReference>
<dbReference type="SFLD" id="SFLDG01129">
    <property type="entry name" value="C1.5:_HAD__Beta-PGM__Phosphata"/>
    <property type="match status" value="1"/>
</dbReference>
<dbReference type="NCBIfam" id="TIGR01509">
    <property type="entry name" value="HAD-SF-IA-v3"/>
    <property type="match status" value="1"/>
</dbReference>
<dbReference type="EMBL" id="BMCT01000002">
    <property type="protein sequence ID" value="GGF63337.1"/>
    <property type="molecule type" value="Genomic_DNA"/>
</dbReference>
<proteinExistence type="predicted"/>
<dbReference type="GO" id="GO:0005829">
    <property type="term" value="C:cytosol"/>
    <property type="evidence" value="ECO:0007669"/>
    <property type="project" value="TreeGrafter"/>
</dbReference>
<reference evidence="1" key="1">
    <citation type="journal article" date="2014" name="Int. J. Syst. Evol. Microbiol.">
        <title>Complete genome sequence of Corynebacterium casei LMG S-19264T (=DSM 44701T), isolated from a smear-ripened cheese.</title>
        <authorList>
            <consortium name="US DOE Joint Genome Institute (JGI-PGF)"/>
            <person name="Walter F."/>
            <person name="Albersmeier A."/>
            <person name="Kalinowski J."/>
            <person name="Ruckert C."/>
        </authorList>
    </citation>
    <scope>NUCLEOTIDE SEQUENCE</scope>
    <source>
        <strain evidence="1">CCM 7897</strain>
    </source>
</reference>
<dbReference type="InterPro" id="IPR041492">
    <property type="entry name" value="HAD_2"/>
</dbReference>
<evidence type="ECO:0000313" key="1">
    <source>
        <dbReference type="EMBL" id="GGF63337.1"/>
    </source>
</evidence>
<dbReference type="AlphaFoldDB" id="A0A917BYG6"/>
<dbReference type="Gene3D" id="1.10.150.240">
    <property type="entry name" value="Putative phosphatase, domain 2"/>
    <property type="match status" value="1"/>
</dbReference>
<gene>
    <name evidence="1" type="ORF">GCM10007301_23960</name>
</gene>
<dbReference type="SUPFAM" id="SSF56784">
    <property type="entry name" value="HAD-like"/>
    <property type="match status" value="1"/>
</dbReference>
<dbReference type="SFLD" id="SFLDS00003">
    <property type="entry name" value="Haloacid_Dehalogenase"/>
    <property type="match status" value="1"/>
</dbReference>
<dbReference type="PANTHER" id="PTHR43434:SF24">
    <property type="entry name" value="HYDROLASE-RELATED"/>
    <property type="match status" value="1"/>
</dbReference>
<dbReference type="PANTHER" id="PTHR43434">
    <property type="entry name" value="PHOSPHOGLYCOLATE PHOSPHATASE"/>
    <property type="match status" value="1"/>
</dbReference>
<dbReference type="RefSeq" id="WP_188578693.1">
    <property type="nucleotide sequence ID" value="NZ_BMCT01000002.1"/>
</dbReference>
<dbReference type="Proteomes" id="UP000606044">
    <property type="component" value="Unassembled WGS sequence"/>
</dbReference>
<dbReference type="GO" id="GO:0006281">
    <property type="term" value="P:DNA repair"/>
    <property type="evidence" value="ECO:0007669"/>
    <property type="project" value="TreeGrafter"/>
</dbReference>
<evidence type="ECO:0000313" key="2">
    <source>
        <dbReference type="Proteomes" id="UP000606044"/>
    </source>
</evidence>
<reference evidence="1" key="2">
    <citation type="submission" date="2020-09" db="EMBL/GenBank/DDBJ databases">
        <authorList>
            <person name="Sun Q."/>
            <person name="Sedlacek I."/>
        </authorList>
    </citation>
    <scope>NUCLEOTIDE SEQUENCE</scope>
    <source>
        <strain evidence="1">CCM 7897</strain>
    </source>
</reference>
<dbReference type="InterPro" id="IPR023198">
    <property type="entry name" value="PGP-like_dom2"/>
</dbReference>
<dbReference type="InterPro" id="IPR050155">
    <property type="entry name" value="HAD-like_hydrolase_sf"/>
</dbReference>
<protein>
    <submittedName>
        <fullName evidence="1">Haloacid dehalogenase</fullName>
    </submittedName>
</protein>
<comment type="caution">
    <text evidence="1">The sequence shown here is derived from an EMBL/GenBank/DDBJ whole genome shotgun (WGS) entry which is preliminary data.</text>
</comment>
<dbReference type="InterPro" id="IPR006439">
    <property type="entry name" value="HAD-SF_hydro_IA"/>
</dbReference>
<organism evidence="1 2">
    <name type="scientific">Azorhizobium oxalatiphilum</name>
    <dbReference type="NCBI Taxonomy" id="980631"/>
    <lineage>
        <taxon>Bacteria</taxon>
        <taxon>Pseudomonadati</taxon>
        <taxon>Pseudomonadota</taxon>
        <taxon>Alphaproteobacteria</taxon>
        <taxon>Hyphomicrobiales</taxon>
        <taxon>Xanthobacteraceae</taxon>
        <taxon>Azorhizobium</taxon>
    </lineage>
</organism>
<name>A0A917BYG6_9HYPH</name>
<sequence>MPPAAPEPILALFDCDGTLVDSQHMIVAAMEATYRGQGLVPPTRERTLSIVGLSLREVFLVLGADSPDFPPPELMVEAYKEAFNTMHARKPETEPMFPHVMETLIALRGRDEFLLGMATGKARRGVDRLLKAYAMEGWFAAIQTADIAPSKPHPGMVLQAMAEAGTEPARTVMIGDTTYDMEMAKAAGAHAIGVSWGYHPVDSLITAGADRIVTDFRDIPDVIAALVMAAADA</sequence>
<dbReference type="Gene3D" id="3.40.50.1000">
    <property type="entry name" value="HAD superfamily/HAD-like"/>
    <property type="match status" value="1"/>
</dbReference>
<dbReference type="GO" id="GO:0008967">
    <property type="term" value="F:phosphoglycolate phosphatase activity"/>
    <property type="evidence" value="ECO:0007669"/>
    <property type="project" value="TreeGrafter"/>
</dbReference>